<dbReference type="PANTHER" id="PTHR35795:SF1">
    <property type="entry name" value="BIS(5'-NUCLEOSYL)-TETRAPHOSPHATASE, SYMMETRICAL"/>
    <property type="match status" value="1"/>
</dbReference>
<accession>A0A7G9FJD7</accession>
<organism evidence="2 3">
    <name type="scientific">Wujia chipingensis</name>
    <dbReference type="NCBI Taxonomy" id="2763670"/>
    <lineage>
        <taxon>Bacteria</taxon>
        <taxon>Bacillati</taxon>
        <taxon>Bacillota</taxon>
        <taxon>Clostridia</taxon>
        <taxon>Lachnospirales</taxon>
        <taxon>Lachnospiraceae</taxon>
        <taxon>Wujia</taxon>
    </lineage>
</organism>
<dbReference type="InterPro" id="IPR006674">
    <property type="entry name" value="HD_domain"/>
</dbReference>
<dbReference type="CDD" id="cd00077">
    <property type="entry name" value="HDc"/>
    <property type="match status" value="1"/>
</dbReference>
<name>A0A7G9FJD7_9FIRM</name>
<dbReference type="InterPro" id="IPR003607">
    <property type="entry name" value="HD/PDEase_dom"/>
</dbReference>
<sequence>MPVNKNNGYHTLSKDLSERIEQDRANHWVNPYACPDSAIIRRFDDHDKPHLWRPAFVMDVEKILHNNYYNRYSDKTQVISCYKNDDISRRALHVQLVSRIARTIGMTLGLNLDLIEAISLGHDIGHTPFGHAGERFLNALYNGHTGRLFNHNIHSARVLDHLIFRNVSLQVLDGVICHNGELEQQEYKPKRFSATDPWGEFDTNLEDCYTDPSANKRQIPGTLEGCIMRISDIIAYLGKDRQDALKIGLIENNNHFTSGTLGTTNAQIINNMTVSIIEHSYGKPYISMDKDVYETFSKAKTENYQTIYNNPQLNDMYNNNIRPMFHDMYEALLTQAKRMDQSSILYKHHINYIRSANQYSHYFNIDKYMEHYLSQDPNEIVVDFMASMTDDYFIDLYNYLFPNGSYKVDYIGYFD</sequence>
<dbReference type="EMBL" id="CP060632">
    <property type="protein sequence ID" value="QNL98668.1"/>
    <property type="molecule type" value="Genomic_DNA"/>
</dbReference>
<dbReference type="SUPFAM" id="SSF109604">
    <property type="entry name" value="HD-domain/PDEase-like"/>
    <property type="match status" value="1"/>
</dbReference>
<protein>
    <submittedName>
        <fullName evidence="2">HD domain-containing protein</fullName>
    </submittedName>
</protein>
<dbReference type="SMART" id="SM00471">
    <property type="entry name" value="HDc"/>
    <property type="match status" value="1"/>
</dbReference>
<dbReference type="RefSeq" id="WP_021985065.1">
    <property type="nucleotide sequence ID" value="NZ_CP060632.1"/>
</dbReference>
<evidence type="ECO:0000313" key="3">
    <source>
        <dbReference type="Proteomes" id="UP000515819"/>
    </source>
</evidence>
<proteinExistence type="predicted"/>
<dbReference type="PANTHER" id="PTHR35795">
    <property type="entry name" value="SLR1885 PROTEIN"/>
    <property type="match status" value="1"/>
</dbReference>
<dbReference type="KEGG" id="wcp:H9Q76_07850"/>
<keyword evidence="3" id="KW-1185">Reference proteome</keyword>
<dbReference type="AlphaFoldDB" id="A0A7G9FJD7"/>
<dbReference type="PROSITE" id="PS51831">
    <property type="entry name" value="HD"/>
    <property type="match status" value="1"/>
</dbReference>
<reference evidence="2 3" key="1">
    <citation type="submission" date="2020-08" db="EMBL/GenBank/DDBJ databases">
        <authorList>
            <person name="Liu C."/>
            <person name="Sun Q."/>
        </authorList>
    </citation>
    <scope>NUCLEOTIDE SEQUENCE [LARGE SCALE GENOMIC DNA]</scope>
    <source>
        <strain evidence="2 3">NSJ-4</strain>
    </source>
</reference>
<dbReference type="Pfam" id="PF01966">
    <property type="entry name" value="HD"/>
    <property type="match status" value="1"/>
</dbReference>
<dbReference type="InterPro" id="IPR051094">
    <property type="entry name" value="Diverse_Catalytic_Enzymes"/>
</dbReference>
<gene>
    <name evidence="2" type="ORF">H9Q76_07850</name>
</gene>
<evidence type="ECO:0000259" key="1">
    <source>
        <dbReference type="PROSITE" id="PS51831"/>
    </source>
</evidence>
<feature type="domain" description="HD" evidence="1">
    <location>
        <begin position="90"/>
        <end position="198"/>
    </location>
</feature>
<dbReference type="Gene3D" id="1.10.3210.10">
    <property type="entry name" value="Hypothetical protein af1432"/>
    <property type="match status" value="1"/>
</dbReference>
<evidence type="ECO:0000313" key="2">
    <source>
        <dbReference type="EMBL" id="QNL98668.1"/>
    </source>
</evidence>
<dbReference type="Proteomes" id="UP000515819">
    <property type="component" value="Chromosome"/>
</dbReference>